<feature type="region of interest" description="Disordered" evidence="1">
    <location>
        <begin position="15"/>
        <end position="229"/>
    </location>
</feature>
<evidence type="ECO:0000313" key="3">
    <source>
        <dbReference type="Proteomes" id="UP001345827"/>
    </source>
</evidence>
<gene>
    <name evidence="2" type="ORF">LTR25_003244</name>
</gene>
<feature type="compositionally biased region" description="Basic and acidic residues" evidence="1">
    <location>
        <begin position="67"/>
        <end position="77"/>
    </location>
</feature>
<dbReference type="AlphaFoldDB" id="A0AAV9QBH0"/>
<feature type="region of interest" description="Disordered" evidence="1">
    <location>
        <begin position="560"/>
        <end position="701"/>
    </location>
</feature>
<keyword evidence="3" id="KW-1185">Reference proteome</keyword>
<feature type="compositionally biased region" description="Basic and acidic residues" evidence="1">
    <location>
        <begin position="168"/>
        <end position="215"/>
    </location>
</feature>
<reference evidence="2 3" key="1">
    <citation type="submission" date="2023-06" db="EMBL/GenBank/DDBJ databases">
        <title>Black Yeasts Isolated from many extreme environments.</title>
        <authorList>
            <person name="Coleine C."/>
            <person name="Stajich J.E."/>
            <person name="Selbmann L."/>
        </authorList>
    </citation>
    <scope>NUCLEOTIDE SEQUENCE [LARGE SCALE GENOMIC DNA]</scope>
    <source>
        <strain evidence="2 3">CCFEE 5887</strain>
    </source>
</reference>
<protein>
    <submittedName>
        <fullName evidence="2">Uncharacterized protein</fullName>
    </submittedName>
</protein>
<feature type="compositionally biased region" description="Polar residues" evidence="1">
    <location>
        <begin position="362"/>
        <end position="379"/>
    </location>
</feature>
<feature type="region of interest" description="Disordered" evidence="1">
    <location>
        <begin position="464"/>
        <end position="487"/>
    </location>
</feature>
<feature type="compositionally biased region" description="Basic and acidic residues" evidence="1">
    <location>
        <begin position="128"/>
        <end position="155"/>
    </location>
</feature>
<feature type="compositionally biased region" description="Acidic residues" evidence="1">
    <location>
        <begin position="216"/>
        <end position="226"/>
    </location>
</feature>
<feature type="region of interest" description="Disordered" evidence="1">
    <location>
        <begin position="288"/>
        <end position="452"/>
    </location>
</feature>
<evidence type="ECO:0000256" key="1">
    <source>
        <dbReference type="SAM" id="MobiDB-lite"/>
    </source>
</evidence>
<dbReference type="InterPro" id="IPR046784">
    <property type="entry name" value="Eap1"/>
</dbReference>
<dbReference type="Proteomes" id="UP001345827">
    <property type="component" value="Unassembled WGS sequence"/>
</dbReference>
<dbReference type="Pfam" id="PF20566">
    <property type="entry name" value="Eap1"/>
    <property type="match status" value="1"/>
</dbReference>
<feature type="compositionally biased region" description="Pro residues" evidence="1">
    <location>
        <begin position="660"/>
        <end position="681"/>
    </location>
</feature>
<sequence length="732" mass="81230">MSGIYSVEDLLKLRASPLICRPPNLPPIEEWMGTQETTNRRQPTRGKPDEPPAQNEPFQKRPTLLDNQRRTSTDPDRIVLGPPRRSFASSNARAVGKAQEDDTGKKNGDWSETRHHERRNTQTNGRYGQREGEDLESEGRFERRPKWASKDKNDQALEDDEDLSRPGFRRDRARFSQPWFKKDTDAEENGRDDVAPDWRRSRREPDWDRQPKVEAEPEWMDAEPEEPFQARTQEDFQRWKEKMKAGTATPQDKVESAFAETAKPATTKLVSPEPDDSMDKFFAKFESKATEQKTGTVKSHGKTRFASLFTPATEQSKQVEAPPPMPMPMPMPTAERPSSAHFADSTADADQAGFARILEMLQTRSNNPTPQNQESTKTRTPLYARASEPRPDPEARPSSATLISLLTGQTTPQQQQQPAPSQRPSVQDRVADSRSPGEQPTHTRQQSSINKDEVLLNLLRQASLAPKPQPPPNPHQQAGGMFGMSSEPNVRAAARNQMISPVPGPDPIMSQRRETGRSMFDESPVAMYQNEQVPREHIQRRATNGAPAILDDPLIALLRGQGPQRHMPPQSLPPGLQRPPGLEQGARQPPNWPPQQPQAQPPRQSSLPPGLSSLPRGMPGVPYGQPQPIPGQQQPPQQQRTQQQPQRKYTGESSAAPGMPNLPPGMFPPPGFMNAGPPPGFPGSMANHPARFQGEPGPQGINRAFLEMYGEAGGRGAGLRGGGANAGMPPFR</sequence>
<name>A0AAV9QBH0_9PEZI</name>
<feature type="compositionally biased region" description="Polar residues" evidence="1">
    <location>
        <begin position="398"/>
        <end position="408"/>
    </location>
</feature>
<evidence type="ECO:0000313" key="2">
    <source>
        <dbReference type="EMBL" id="KAK5539541.1"/>
    </source>
</evidence>
<feature type="compositionally biased region" description="Polar residues" evidence="1">
    <location>
        <begin position="436"/>
        <end position="449"/>
    </location>
</feature>
<organism evidence="2 3">
    <name type="scientific">Vermiconidia calcicola</name>
    <dbReference type="NCBI Taxonomy" id="1690605"/>
    <lineage>
        <taxon>Eukaryota</taxon>
        <taxon>Fungi</taxon>
        <taxon>Dikarya</taxon>
        <taxon>Ascomycota</taxon>
        <taxon>Pezizomycotina</taxon>
        <taxon>Dothideomycetes</taxon>
        <taxon>Dothideomycetidae</taxon>
        <taxon>Mycosphaerellales</taxon>
        <taxon>Extremaceae</taxon>
        <taxon>Vermiconidia</taxon>
    </lineage>
</organism>
<feature type="compositionally biased region" description="Pro residues" evidence="1">
    <location>
        <begin position="590"/>
        <end position="600"/>
    </location>
</feature>
<comment type="caution">
    <text evidence="2">The sequence shown here is derived from an EMBL/GenBank/DDBJ whole genome shotgun (WGS) entry which is preliminary data.</text>
</comment>
<feature type="region of interest" description="Disordered" evidence="1">
    <location>
        <begin position="242"/>
        <end position="276"/>
    </location>
</feature>
<accession>A0AAV9QBH0</accession>
<feature type="compositionally biased region" description="Low complexity" evidence="1">
    <location>
        <begin position="409"/>
        <end position="427"/>
    </location>
</feature>
<feature type="compositionally biased region" description="Low complexity" evidence="1">
    <location>
        <begin position="601"/>
        <end position="646"/>
    </location>
</feature>
<proteinExistence type="predicted"/>
<dbReference type="EMBL" id="JAXLQG010000005">
    <property type="protein sequence ID" value="KAK5539541.1"/>
    <property type="molecule type" value="Genomic_DNA"/>
</dbReference>
<feature type="compositionally biased region" description="Basic and acidic residues" evidence="1">
    <location>
        <begin position="98"/>
        <end position="115"/>
    </location>
</feature>
<feature type="compositionally biased region" description="Pro residues" evidence="1">
    <location>
        <begin position="321"/>
        <end position="331"/>
    </location>
</feature>